<feature type="transmembrane region" description="Helical" evidence="8">
    <location>
        <begin position="112"/>
        <end position="134"/>
    </location>
</feature>
<dbReference type="PANTHER" id="PTHR30472">
    <property type="entry name" value="FERRIC ENTEROBACTIN TRANSPORT SYSTEM PERMEASE PROTEIN"/>
    <property type="match status" value="1"/>
</dbReference>
<evidence type="ECO:0000256" key="8">
    <source>
        <dbReference type="SAM" id="Phobius"/>
    </source>
</evidence>
<feature type="transmembrane region" description="Helical" evidence="8">
    <location>
        <begin position="56"/>
        <end position="76"/>
    </location>
</feature>
<dbReference type="GO" id="GO:0022857">
    <property type="term" value="F:transmembrane transporter activity"/>
    <property type="evidence" value="ECO:0007669"/>
    <property type="project" value="InterPro"/>
</dbReference>
<reference evidence="9 10" key="1">
    <citation type="submission" date="2016-11" db="EMBL/GenBank/DDBJ databases">
        <authorList>
            <person name="Jaros S."/>
            <person name="Januszkiewicz K."/>
            <person name="Wedrychowicz H."/>
        </authorList>
    </citation>
    <scope>NUCLEOTIDE SEQUENCE [LARGE SCALE GENOMIC DNA]</scope>
    <source>
        <strain evidence="9 10">DSM 29589</strain>
    </source>
</reference>
<comment type="subcellular location">
    <subcellularLocation>
        <location evidence="1">Cell membrane</location>
        <topology evidence="1">Multi-pass membrane protein</topology>
    </subcellularLocation>
</comment>
<dbReference type="STRING" id="337701.SAMN05444398_102185"/>
<keyword evidence="6 8" id="KW-1133">Transmembrane helix</keyword>
<feature type="transmembrane region" description="Helical" evidence="8">
    <location>
        <begin position="182"/>
        <end position="206"/>
    </location>
</feature>
<dbReference type="Gene3D" id="1.10.3470.10">
    <property type="entry name" value="ABC transporter involved in vitamin B12 uptake, BtuC"/>
    <property type="match status" value="1"/>
</dbReference>
<keyword evidence="4" id="KW-1003">Cell membrane</keyword>
<evidence type="ECO:0000256" key="7">
    <source>
        <dbReference type="ARBA" id="ARBA00023136"/>
    </source>
</evidence>
<dbReference type="InterPro" id="IPR000522">
    <property type="entry name" value="ABC_transptr_permease_BtuC"/>
</dbReference>
<dbReference type="GO" id="GO:0033214">
    <property type="term" value="P:siderophore-iron import into cell"/>
    <property type="evidence" value="ECO:0007669"/>
    <property type="project" value="TreeGrafter"/>
</dbReference>
<evidence type="ECO:0000256" key="1">
    <source>
        <dbReference type="ARBA" id="ARBA00004651"/>
    </source>
</evidence>
<dbReference type="InterPro" id="IPR037294">
    <property type="entry name" value="ABC_BtuC-like"/>
</dbReference>
<keyword evidence="7 8" id="KW-0472">Membrane</keyword>
<feature type="transmembrane region" description="Helical" evidence="8">
    <location>
        <begin position="88"/>
        <end position="106"/>
    </location>
</feature>
<dbReference type="CDD" id="cd06550">
    <property type="entry name" value="TM_ABC_iron-siderophores_like"/>
    <property type="match status" value="1"/>
</dbReference>
<feature type="transmembrane region" description="Helical" evidence="8">
    <location>
        <begin position="264"/>
        <end position="287"/>
    </location>
</feature>
<dbReference type="Proteomes" id="UP000183974">
    <property type="component" value="Unassembled WGS sequence"/>
</dbReference>
<proteinExistence type="inferred from homology"/>
<dbReference type="AlphaFoldDB" id="A0A1M7A5U7"/>
<feature type="transmembrane region" description="Helical" evidence="8">
    <location>
        <begin position="299"/>
        <end position="319"/>
    </location>
</feature>
<evidence type="ECO:0000313" key="10">
    <source>
        <dbReference type="Proteomes" id="UP000183974"/>
    </source>
</evidence>
<keyword evidence="3" id="KW-0813">Transport</keyword>
<evidence type="ECO:0000256" key="6">
    <source>
        <dbReference type="ARBA" id="ARBA00022989"/>
    </source>
</evidence>
<dbReference type="OrthoDB" id="9811975at2"/>
<dbReference type="PANTHER" id="PTHR30472:SF1">
    <property type="entry name" value="FE(3+) DICITRATE TRANSPORT SYSTEM PERMEASE PROTEIN FECC-RELATED"/>
    <property type="match status" value="1"/>
</dbReference>
<evidence type="ECO:0000256" key="4">
    <source>
        <dbReference type="ARBA" id="ARBA00022475"/>
    </source>
</evidence>
<dbReference type="RefSeq" id="WP_073033890.1">
    <property type="nucleotide sequence ID" value="NZ_BMLR01000002.1"/>
</dbReference>
<sequence>MALRHGATMLAGVGLLFLGSLLLGARPGVGLSDLAALIYPPDPQDAPGIVLREMRLPRSCAALLAGAALGAAGAVIQTLSRNPLADPGLLGVNAGAAFGIALTVWLSGPLPAGQLIVPALIGAGLASAVIWALGAAMRNPLTLILGGAALTAMLGAALRGVMLIDNGALDALRYWSVGSVDAVPPGSLGPAALLALVGAGLAMAAARRLDAMALGEDVAQALGTSLGLTRALALGATAVLSAAAVLVAGPLAFVGLVAPHVARMAGASGTGTLCVLSAAGGGALVLLADIAGRIILPGLVIEAGLGVTLIGGPVLIWLVRRHAAGDI</sequence>
<keyword evidence="10" id="KW-1185">Reference proteome</keyword>
<comment type="similarity">
    <text evidence="2">Belongs to the binding-protein-dependent transport system permease family. FecCD subfamily.</text>
</comment>
<evidence type="ECO:0000256" key="5">
    <source>
        <dbReference type="ARBA" id="ARBA00022692"/>
    </source>
</evidence>
<dbReference type="Pfam" id="PF01032">
    <property type="entry name" value="FecCD"/>
    <property type="match status" value="1"/>
</dbReference>
<protein>
    <submittedName>
        <fullName evidence="9">Iron complex transport system permease protein</fullName>
    </submittedName>
</protein>
<feature type="transmembrane region" description="Helical" evidence="8">
    <location>
        <begin position="232"/>
        <end position="258"/>
    </location>
</feature>
<keyword evidence="5 8" id="KW-0812">Transmembrane</keyword>
<dbReference type="EMBL" id="FRBR01000002">
    <property type="protein sequence ID" value="SHL38023.1"/>
    <property type="molecule type" value="Genomic_DNA"/>
</dbReference>
<gene>
    <name evidence="9" type="ORF">SAMN05444398_102185</name>
</gene>
<evidence type="ECO:0000313" key="9">
    <source>
        <dbReference type="EMBL" id="SHL38023.1"/>
    </source>
</evidence>
<organism evidence="9 10">
    <name type="scientific">Roseovarius pacificus</name>
    <dbReference type="NCBI Taxonomy" id="337701"/>
    <lineage>
        <taxon>Bacteria</taxon>
        <taxon>Pseudomonadati</taxon>
        <taxon>Pseudomonadota</taxon>
        <taxon>Alphaproteobacteria</taxon>
        <taxon>Rhodobacterales</taxon>
        <taxon>Roseobacteraceae</taxon>
        <taxon>Roseovarius</taxon>
    </lineage>
</organism>
<feature type="transmembrane region" description="Helical" evidence="8">
    <location>
        <begin position="141"/>
        <end position="162"/>
    </location>
</feature>
<dbReference type="GO" id="GO:0005886">
    <property type="term" value="C:plasma membrane"/>
    <property type="evidence" value="ECO:0007669"/>
    <property type="project" value="UniProtKB-SubCell"/>
</dbReference>
<evidence type="ECO:0000256" key="3">
    <source>
        <dbReference type="ARBA" id="ARBA00022448"/>
    </source>
</evidence>
<dbReference type="SUPFAM" id="SSF81345">
    <property type="entry name" value="ABC transporter involved in vitamin B12 uptake, BtuC"/>
    <property type="match status" value="1"/>
</dbReference>
<name>A0A1M7A5U7_9RHOB</name>
<evidence type="ECO:0000256" key="2">
    <source>
        <dbReference type="ARBA" id="ARBA00007935"/>
    </source>
</evidence>
<accession>A0A1M7A5U7</accession>